<accession>A0AB39KVH4</accession>
<dbReference type="InterPro" id="IPR001064">
    <property type="entry name" value="Beta/gamma_crystallin"/>
</dbReference>
<organism evidence="5">
    <name type="scientific">Caulobacter sp. 73W</name>
    <dbReference type="NCBI Taxonomy" id="3161137"/>
    <lineage>
        <taxon>Bacteria</taxon>
        <taxon>Pseudomonadati</taxon>
        <taxon>Pseudomonadota</taxon>
        <taxon>Alphaproteobacteria</taxon>
        <taxon>Caulobacterales</taxon>
        <taxon>Caulobacteraceae</taxon>
        <taxon>Caulobacter</taxon>
    </lineage>
</organism>
<feature type="chain" id="PRO_5044322500" evidence="3">
    <location>
        <begin position="21"/>
        <end position="212"/>
    </location>
</feature>
<evidence type="ECO:0000313" key="5">
    <source>
        <dbReference type="EMBL" id="XDO97997.1"/>
    </source>
</evidence>
<dbReference type="InterPro" id="IPR011024">
    <property type="entry name" value="G_crystallin-like"/>
</dbReference>
<evidence type="ECO:0000256" key="3">
    <source>
        <dbReference type="SAM" id="SignalP"/>
    </source>
</evidence>
<feature type="domain" description="Beta/gamma crystallin 'Greek key'" evidence="4">
    <location>
        <begin position="43"/>
        <end position="83"/>
    </location>
</feature>
<gene>
    <name evidence="5" type="ORF">ABOZ73_06145</name>
</gene>
<keyword evidence="2" id="KW-0677">Repeat</keyword>
<dbReference type="Pfam" id="PF00030">
    <property type="entry name" value="Crystall"/>
    <property type="match status" value="2"/>
</dbReference>
<dbReference type="AlphaFoldDB" id="A0AB39KVH4"/>
<sequence length="212" mass="22760">MKRLILAAGLLALAAPSAHALPKPNLPDIGAIPGRLFPQKEERRLVLFEGPHYTGRAVTIRTAESNLTRLHMNDRAKSARIVGQWRLCEDSRLRGKCEVVSADIPDLAAAGLPALSSAAFVRGSGQPKPAKVAPVLTLYSLPDFQGEAVELTAKSGPLAKQSFNDKAMSARAVGLWSICEDDNYGSRCQTVEGEVRNLGVLRGRVSSVRPGR</sequence>
<dbReference type="EMBL" id="CP158375">
    <property type="protein sequence ID" value="XDO97997.1"/>
    <property type="molecule type" value="Genomic_DNA"/>
</dbReference>
<evidence type="ECO:0000259" key="4">
    <source>
        <dbReference type="PROSITE" id="PS50915"/>
    </source>
</evidence>
<evidence type="ECO:0000256" key="1">
    <source>
        <dbReference type="ARBA" id="ARBA00009646"/>
    </source>
</evidence>
<feature type="domain" description="Beta/gamma crystallin 'Greek key'" evidence="4">
    <location>
        <begin position="134"/>
        <end position="174"/>
    </location>
</feature>
<evidence type="ECO:0000256" key="2">
    <source>
        <dbReference type="ARBA" id="ARBA00022737"/>
    </source>
</evidence>
<dbReference type="RefSeq" id="WP_369061581.1">
    <property type="nucleotide sequence ID" value="NZ_CP158375.1"/>
</dbReference>
<reference evidence="5" key="1">
    <citation type="submission" date="2024-06" db="EMBL/GenBank/DDBJ databases">
        <title>Caulobacter inopinatus, sp. nov.</title>
        <authorList>
            <person name="Donachie S.P."/>
        </authorList>
    </citation>
    <scope>NUCLEOTIDE SEQUENCE</scope>
    <source>
        <strain evidence="5">73W</strain>
    </source>
</reference>
<comment type="similarity">
    <text evidence="1">Belongs to the beta/gamma-crystallin family.</text>
</comment>
<protein>
    <submittedName>
        <fullName evidence="5">Beta/gamma crystallin-related protein</fullName>
    </submittedName>
</protein>
<dbReference type="Gene3D" id="2.60.20.10">
    <property type="entry name" value="Crystallins"/>
    <property type="match status" value="2"/>
</dbReference>
<keyword evidence="3" id="KW-0732">Signal</keyword>
<proteinExistence type="inferred from homology"/>
<name>A0AB39KVH4_9CAUL</name>
<feature type="signal peptide" evidence="3">
    <location>
        <begin position="1"/>
        <end position="20"/>
    </location>
</feature>
<dbReference type="SUPFAM" id="SSF49695">
    <property type="entry name" value="gamma-Crystallin-like"/>
    <property type="match status" value="1"/>
</dbReference>
<dbReference type="PROSITE" id="PS50915">
    <property type="entry name" value="CRYSTALLIN_BETA_GAMMA"/>
    <property type="match status" value="2"/>
</dbReference>